<dbReference type="SUPFAM" id="SSF55785">
    <property type="entry name" value="PYP-like sensor domain (PAS domain)"/>
    <property type="match status" value="1"/>
</dbReference>
<dbReference type="InterPro" id="IPR000014">
    <property type="entry name" value="PAS"/>
</dbReference>
<dbReference type="CDD" id="cd01949">
    <property type="entry name" value="GGDEF"/>
    <property type="match status" value="1"/>
</dbReference>
<dbReference type="Pfam" id="PF00990">
    <property type="entry name" value="GGDEF"/>
    <property type="match status" value="1"/>
</dbReference>
<dbReference type="NCBIfam" id="TIGR00254">
    <property type="entry name" value="GGDEF"/>
    <property type="match status" value="1"/>
</dbReference>
<evidence type="ECO:0000256" key="2">
    <source>
        <dbReference type="ARBA" id="ARBA00004533"/>
    </source>
</evidence>
<dbReference type="Gene3D" id="3.30.450.20">
    <property type="entry name" value="PAS domain"/>
    <property type="match status" value="1"/>
</dbReference>
<dbReference type="PROSITE" id="PS50112">
    <property type="entry name" value="PAS"/>
    <property type="match status" value="1"/>
</dbReference>
<organism evidence="8">
    <name type="scientific">Pseudomonas sp. Hg7Tf</name>
    <dbReference type="NCBI Taxonomy" id="3236988"/>
    <lineage>
        <taxon>Bacteria</taxon>
        <taxon>Pseudomonadati</taxon>
        <taxon>Pseudomonadota</taxon>
        <taxon>Gammaproteobacteria</taxon>
        <taxon>Pseudomonadales</taxon>
        <taxon>Pseudomonadaceae</taxon>
        <taxon>Pseudomonas</taxon>
    </lineage>
</organism>
<dbReference type="PROSITE" id="PS50113">
    <property type="entry name" value="PAC"/>
    <property type="match status" value="1"/>
</dbReference>
<feature type="domain" description="GGDEF" evidence="7">
    <location>
        <begin position="500"/>
        <end position="631"/>
    </location>
</feature>
<dbReference type="CDD" id="cd00130">
    <property type="entry name" value="PAS"/>
    <property type="match status" value="1"/>
</dbReference>
<evidence type="ECO:0000259" key="6">
    <source>
        <dbReference type="PROSITE" id="PS50885"/>
    </source>
</evidence>
<evidence type="ECO:0000256" key="3">
    <source>
        <dbReference type="SAM" id="Phobius"/>
    </source>
</evidence>
<evidence type="ECO:0000256" key="1">
    <source>
        <dbReference type="ARBA" id="ARBA00001946"/>
    </source>
</evidence>
<proteinExistence type="predicted"/>
<dbReference type="PROSITE" id="PS50885">
    <property type="entry name" value="HAMP"/>
    <property type="match status" value="1"/>
</dbReference>
<dbReference type="EMBL" id="CP162607">
    <property type="protein sequence ID" value="XDK38937.1"/>
    <property type="molecule type" value="Genomic_DNA"/>
</dbReference>
<feature type="domain" description="HAMP" evidence="6">
    <location>
        <begin position="297"/>
        <end position="349"/>
    </location>
</feature>
<evidence type="ECO:0000313" key="8">
    <source>
        <dbReference type="EMBL" id="XDK38937.1"/>
    </source>
</evidence>
<dbReference type="Pfam" id="PF13426">
    <property type="entry name" value="PAS_9"/>
    <property type="match status" value="1"/>
</dbReference>
<keyword evidence="8" id="KW-0548">Nucleotidyltransferase</keyword>
<dbReference type="Gene3D" id="3.30.70.270">
    <property type="match status" value="1"/>
</dbReference>
<dbReference type="RefSeq" id="WP_280043655.1">
    <property type="nucleotide sequence ID" value="NZ_CP162607.1"/>
</dbReference>
<accession>A0AB39I5M5</accession>
<sequence>MTLRKKLLWLFVPPLTLTLGLVYVLSQTMMLDRLDREDELLLFNEAKRLRALMSNSINFDLDRLQRLAQQMAAEMPVQAVEQATLEQLNFDFLLQLEATGTLQLEQWRPIDLATRPLLLTTQHVDLNNLRSSIRQRATQLSKRHAAQASQVELVVLAGVPLILASVTLAPDQGEARRTLVAGHLLDASRINTLQAELKGSLQVVPAERYTASDSAQAATSGPDQDQISISSRHVPDERHQQVALLFSHSPNEQQLVLELTRERRLYNEGRKAINLFLVVSTAVALLAWLLIYLGLEFLLLRRVSRMHDEFARIGPDVTGTRLSDSGQDELGYLAEEANQTLERLEQSEARDRAILEAIEEGYFELDTNGEIVSVNRAFCQLLGYKSHSPVGIRVQTLLDDDANQRFLALLNSIDDNRSQVMSGRLRRVDGSLCHYETRLSTILDAKGEIRGYRGILHDVSRHVEYQSQLLDIAYRDALTGLGNRKAFYEHLQQRLDEAPAALALLFIDLDRFKQVNDSFGHDVGDALLVQMAQRLRSAVRKPDQAYRLGGDEFTLILTADAAGAQGLAQRLLAALGQPVTLDTLQIDFVTPSIGIAVYPQHAQDIDSLIKAADQAMYQAKRGRNEAVLFSARC</sequence>
<keyword evidence="3" id="KW-1133">Transmembrane helix</keyword>
<dbReference type="NCBIfam" id="TIGR00229">
    <property type="entry name" value="sensory_box"/>
    <property type="match status" value="1"/>
</dbReference>
<dbReference type="InterPro" id="IPR035965">
    <property type="entry name" value="PAS-like_dom_sf"/>
</dbReference>
<dbReference type="PANTHER" id="PTHR46663:SF4">
    <property type="entry name" value="DIGUANYLATE CYCLASE DGCT-RELATED"/>
    <property type="match status" value="1"/>
</dbReference>
<dbReference type="SMART" id="SM00267">
    <property type="entry name" value="GGDEF"/>
    <property type="match status" value="1"/>
</dbReference>
<keyword evidence="8" id="KW-0808">Transferase</keyword>
<protein>
    <submittedName>
        <fullName evidence="8">Diguanylate cyclase</fullName>
        <ecNumber evidence="8">2.7.7.65</ecNumber>
    </submittedName>
</protein>
<dbReference type="PROSITE" id="PS50887">
    <property type="entry name" value="GGDEF"/>
    <property type="match status" value="1"/>
</dbReference>
<dbReference type="GO" id="GO:0052621">
    <property type="term" value="F:diguanylate cyclase activity"/>
    <property type="evidence" value="ECO:0007669"/>
    <property type="project" value="UniProtKB-EC"/>
</dbReference>
<comment type="cofactor">
    <cofactor evidence="1">
        <name>Mg(2+)</name>
        <dbReference type="ChEBI" id="CHEBI:18420"/>
    </cofactor>
</comment>
<dbReference type="InterPro" id="IPR043128">
    <property type="entry name" value="Rev_trsase/Diguanyl_cyclase"/>
</dbReference>
<dbReference type="InterPro" id="IPR052163">
    <property type="entry name" value="DGC-Regulatory_Protein"/>
</dbReference>
<dbReference type="InterPro" id="IPR003660">
    <property type="entry name" value="HAMP_dom"/>
</dbReference>
<keyword evidence="3" id="KW-0472">Membrane</keyword>
<dbReference type="SUPFAM" id="SSF55073">
    <property type="entry name" value="Nucleotide cyclase"/>
    <property type="match status" value="1"/>
</dbReference>
<reference evidence="8" key="1">
    <citation type="submission" date="2024-07" db="EMBL/GenBank/DDBJ databases">
        <title>Identification and characteristics of a novel species of coltsfoot's symbiotic bacteria.</title>
        <authorList>
            <person name="Juszczyk A."/>
            <person name="Jasielczuk I."/>
            <person name="Gurgul A."/>
            <person name="Rogala M."/>
            <person name="Kowalczyk A."/>
            <person name="Szmatola T."/>
            <person name="Kosecka-Strojek M."/>
            <person name="Arent Z."/>
            <person name="Latowski D."/>
        </authorList>
    </citation>
    <scope>NUCLEOTIDE SEQUENCE</scope>
    <source>
        <strain evidence="8">Hg7Tf</strain>
    </source>
</reference>
<keyword evidence="3" id="KW-0812">Transmembrane</keyword>
<name>A0AB39I5M5_9PSED</name>
<evidence type="ECO:0000259" key="7">
    <source>
        <dbReference type="PROSITE" id="PS50887"/>
    </source>
</evidence>
<dbReference type="GO" id="GO:0007165">
    <property type="term" value="P:signal transduction"/>
    <property type="evidence" value="ECO:0007669"/>
    <property type="project" value="InterPro"/>
</dbReference>
<feature type="transmembrane region" description="Helical" evidence="3">
    <location>
        <begin position="272"/>
        <end position="295"/>
    </location>
</feature>
<dbReference type="FunFam" id="3.30.70.270:FF:000001">
    <property type="entry name" value="Diguanylate cyclase domain protein"/>
    <property type="match status" value="1"/>
</dbReference>
<comment type="subcellular location">
    <subcellularLocation>
        <location evidence="2">Cell inner membrane</location>
    </subcellularLocation>
</comment>
<feature type="domain" description="PAC" evidence="5">
    <location>
        <begin position="419"/>
        <end position="471"/>
    </location>
</feature>
<dbReference type="SMART" id="SM00091">
    <property type="entry name" value="PAS"/>
    <property type="match status" value="1"/>
</dbReference>
<dbReference type="PANTHER" id="PTHR46663">
    <property type="entry name" value="DIGUANYLATE CYCLASE DGCT-RELATED"/>
    <property type="match status" value="1"/>
</dbReference>
<evidence type="ECO:0000259" key="4">
    <source>
        <dbReference type="PROSITE" id="PS50112"/>
    </source>
</evidence>
<dbReference type="InterPro" id="IPR029787">
    <property type="entry name" value="Nucleotide_cyclase"/>
</dbReference>
<gene>
    <name evidence="8" type="ORF">AB4Y39_09780</name>
</gene>
<dbReference type="InterPro" id="IPR000160">
    <property type="entry name" value="GGDEF_dom"/>
</dbReference>
<dbReference type="AlphaFoldDB" id="A0AB39I5M5"/>
<dbReference type="GO" id="GO:0005886">
    <property type="term" value="C:plasma membrane"/>
    <property type="evidence" value="ECO:0007669"/>
    <property type="project" value="UniProtKB-SubCell"/>
</dbReference>
<dbReference type="InterPro" id="IPR000700">
    <property type="entry name" value="PAS-assoc_C"/>
</dbReference>
<feature type="domain" description="PAS" evidence="4">
    <location>
        <begin position="347"/>
        <end position="417"/>
    </location>
</feature>
<dbReference type="EC" id="2.7.7.65" evidence="8"/>
<evidence type="ECO:0000259" key="5">
    <source>
        <dbReference type="PROSITE" id="PS50113"/>
    </source>
</evidence>